<feature type="compositionally biased region" description="Basic residues" evidence="1">
    <location>
        <begin position="804"/>
        <end position="821"/>
    </location>
</feature>
<gene>
    <name evidence="3" type="ORF">F2P81_000681</name>
</gene>
<dbReference type="PANTHER" id="PTHR28597">
    <property type="entry name" value="VOLTAGE-DEPENDENT CALCIUM CHANNEL BETA SUBUNIT-ASSOCIATED REGULATORY PROTEIN"/>
    <property type="match status" value="1"/>
</dbReference>
<feature type="region of interest" description="Disordered" evidence="1">
    <location>
        <begin position="325"/>
        <end position="356"/>
    </location>
</feature>
<feature type="compositionally biased region" description="Basic and acidic residues" evidence="1">
    <location>
        <begin position="491"/>
        <end position="506"/>
    </location>
</feature>
<reference evidence="3 4" key="1">
    <citation type="submission" date="2019-06" db="EMBL/GenBank/DDBJ databases">
        <title>Draft genomes of female and male turbot (Scophthalmus maximus).</title>
        <authorList>
            <person name="Xu H."/>
            <person name="Xu X.-W."/>
            <person name="Shao C."/>
            <person name="Chen S."/>
        </authorList>
    </citation>
    <scope>NUCLEOTIDE SEQUENCE [LARGE SCALE GENOMIC DNA]</scope>
    <source>
        <strain evidence="3">Ysfricsl-2016a</strain>
        <tissue evidence="3">Blood</tissue>
    </source>
</reference>
<feature type="compositionally biased region" description="Polar residues" evidence="1">
    <location>
        <begin position="1018"/>
        <end position="1028"/>
    </location>
</feature>
<feature type="region of interest" description="Disordered" evidence="1">
    <location>
        <begin position="795"/>
        <end position="857"/>
    </location>
</feature>
<feature type="transmembrane region" description="Helical" evidence="2">
    <location>
        <begin position="45"/>
        <end position="69"/>
    </location>
</feature>
<keyword evidence="2" id="KW-0812">Transmembrane</keyword>
<proteinExistence type="predicted"/>
<keyword evidence="2" id="KW-1133">Transmembrane helix</keyword>
<dbReference type="AlphaFoldDB" id="A0A6A4TRP3"/>
<feature type="region of interest" description="Disordered" evidence="1">
    <location>
        <begin position="1004"/>
        <end position="1028"/>
    </location>
</feature>
<dbReference type="GO" id="GO:0044325">
    <property type="term" value="F:transmembrane transporter binding"/>
    <property type="evidence" value="ECO:0007669"/>
    <property type="project" value="InterPro"/>
</dbReference>
<dbReference type="PANTHER" id="PTHR28597:SF3">
    <property type="entry name" value="VOLTAGE-DEPENDENT CALCIUM CHANNEL BETA SUBUNIT-ASSOCIATED REGULATORY PROTEIN-LIKE"/>
    <property type="match status" value="1"/>
</dbReference>
<protein>
    <recommendedName>
        <fullName evidence="5">Voltage-dependent calcium channel beta subunit-associated regulatory protein-like</fullName>
    </recommendedName>
</protein>
<feature type="compositionally biased region" description="Polar residues" evidence="1">
    <location>
        <begin position="90"/>
        <end position="100"/>
    </location>
</feature>
<evidence type="ECO:0008006" key="5">
    <source>
        <dbReference type="Google" id="ProtNLM"/>
    </source>
</evidence>
<feature type="compositionally biased region" description="Basic and acidic residues" evidence="1">
    <location>
        <begin position="567"/>
        <end position="577"/>
    </location>
</feature>
<dbReference type="InterPro" id="IPR037658">
    <property type="entry name" value="CBARP"/>
</dbReference>
<dbReference type="EMBL" id="VEVO01000001">
    <property type="protein sequence ID" value="KAF0047048.1"/>
    <property type="molecule type" value="Genomic_DNA"/>
</dbReference>
<feature type="compositionally biased region" description="Basic and acidic residues" evidence="1">
    <location>
        <begin position="839"/>
        <end position="850"/>
    </location>
</feature>
<feature type="region of interest" description="Disordered" evidence="1">
    <location>
        <begin position="870"/>
        <end position="974"/>
    </location>
</feature>
<name>A0A6A4TRP3_SCOMX</name>
<evidence type="ECO:0000313" key="3">
    <source>
        <dbReference type="EMBL" id="KAF0047048.1"/>
    </source>
</evidence>
<dbReference type="GO" id="GO:0045955">
    <property type="term" value="P:negative regulation of calcium ion-dependent exocytosis"/>
    <property type="evidence" value="ECO:0007669"/>
    <property type="project" value="TreeGrafter"/>
</dbReference>
<feature type="compositionally biased region" description="Acidic residues" evidence="1">
    <location>
        <begin position="599"/>
        <end position="612"/>
    </location>
</feature>
<accession>A0A6A4TRP3</accession>
<organism evidence="3 4">
    <name type="scientific">Scophthalmus maximus</name>
    <name type="common">Turbot</name>
    <name type="synonym">Psetta maxima</name>
    <dbReference type="NCBI Taxonomy" id="52904"/>
    <lineage>
        <taxon>Eukaryota</taxon>
        <taxon>Metazoa</taxon>
        <taxon>Chordata</taxon>
        <taxon>Craniata</taxon>
        <taxon>Vertebrata</taxon>
        <taxon>Euteleostomi</taxon>
        <taxon>Actinopterygii</taxon>
        <taxon>Neopterygii</taxon>
        <taxon>Teleostei</taxon>
        <taxon>Neoteleostei</taxon>
        <taxon>Acanthomorphata</taxon>
        <taxon>Carangaria</taxon>
        <taxon>Pleuronectiformes</taxon>
        <taxon>Pleuronectoidei</taxon>
        <taxon>Scophthalmidae</taxon>
        <taxon>Scophthalmus</taxon>
    </lineage>
</organism>
<dbReference type="GO" id="GO:0005886">
    <property type="term" value="C:plasma membrane"/>
    <property type="evidence" value="ECO:0007669"/>
    <property type="project" value="TreeGrafter"/>
</dbReference>
<keyword evidence="2" id="KW-0472">Membrane</keyword>
<evidence type="ECO:0000313" key="4">
    <source>
        <dbReference type="Proteomes" id="UP000438429"/>
    </source>
</evidence>
<dbReference type="GO" id="GO:0030141">
    <property type="term" value="C:secretory granule"/>
    <property type="evidence" value="ECO:0007669"/>
    <property type="project" value="TreeGrafter"/>
</dbReference>
<feature type="region of interest" description="Disordered" evidence="1">
    <location>
        <begin position="560"/>
        <end position="639"/>
    </location>
</feature>
<evidence type="ECO:0000256" key="1">
    <source>
        <dbReference type="SAM" id="MobiDB-lite"/>
    </source>
</evidence>
<evidence type="ECO:0000256" key="2">
    <source>
        <dbReference type="SAM" id="Phobius"/>
    </source>
</evidence>
<comment type="caution">
    <text evidence="3">The sequence shown here is derived from an EMBL/GenBank/DDBJ whole genome shotgun (WGS) entry which is preliminary data.</text>
</comment>
<feature type="compositionally biased region" description="Polar residues" evidence="1">
    <location>
        <begin position="941"/>
        <end position="954"/>
    </location>
</feature>
<feature type="compositionally biased region" description="Polar residues" evidence="1">
    <location>
        <begin position="963"/>
        <end position="972"/>
    </location>
</feature>
<sequence>MSQAEQTARSVYNHYLTQNQDSLTSSFPAAPRKDVPVSAGQVENYVLLLVLLSVFAGGTLVLLSLLLLFCHRCCKGGRRYSRASDDPEKTNTTYAEDSQPTQEITIRLDESDALSASSCHEGESERFVSTGSTGRRVSFNESALYEQEKTTQDKGRRYTLTEGDFHHLKKARLTHLHLPPAPCDLKILTIMECDSADSSTVNISEGAAPKLPLTIYQPPERRVPDWLGQSLSGGLPGDPHHSIILDQGPRHISSALKTHYTRSQTMEVIGDRGEAESERTLRAEMTQASGQTSVLRFFSKLRRHASLEGAGPYFRRWKFDSSHRAASLDAKGSPKRRPFQRQRAASETTDHTEDESLSLQDEVIESFPHTPIQTSGLQSLSAESLSHHTAAPTSSVFLSRLKLEAMVEIGGGSSTRRGKPCLPAYDCRAQGQEEATTNGTGVERETKLGAVVRTEAARAKLESTEDGDLFGAQQEAEIQDGFEDMLRKANDTKTQDTAADVRKENEAEVDDGEDVLLGAGARRRADSGSSLSFMIRQESSEAPPSLYRDIWSLRASLEQYASSDQSSTDRESIRSDADSVSSYGGAGARSGLDSCLSQDLDDDPEGEGEGEVLEGGIRGASGGDSEMGSGAAGEVEASNRKLLQMDSGYASIEAPSRAPEEMRLFGAPGAPRGKTASERRLFFTSSGRKGSVCESIEAKLFQEELEDEMADGAETGGKLKERSHNGSQSLILQEPYQLLKSLHPQKTTESQPQLITQLIKPKASSPHRPRLRRRDYSIDEKTDALFNEFLRHDPRFDQQDSPLRSRHRSRVHLRKQWQRHKQYSDPGSGTGGRYSPSLERQRFTPLRRGDSAGYPLDTRYHSTLSRIASAADEEASEVADCVEAAGESTENRDPSSEATAVETAANKTSEGADSKKGSPSRAGSGGEGNGCHVSTHKDTEGTTSRSLTTVTAQTGRMDPGGDNRNNNSSQAILSEVSLQAEGRLSDKLVESVEERLYGGLRTAEKLGRGGSERVLPVSHTSSPGFSPM</sequence>
<feature type="region of interest" description="Disordered" evidence="1">
    <location>
        <begin position="79"/>
        <end position="100"/>
    </location>
</feature>
<feature type="region of interest" description="Disordered" evidence="1">
    <location>
        <begin position="491"/>
        <end position="513"/>
    </location>
</feature>
<dbReference type="Proteomes" id="UP000438429">
    <property type="component" value="Unassembled WGS sequence"/>
</dbReference>